<proteinExistence type="inferred from homology"/>
<evidence type="ECO:0000259" key="4">
    <source>
        <dbReference type="Pfam" id="PF01261"/>
    </source>
</evidence>
<comment type="caution">
    <text evidence="5">The sequence shown here is derived from an EMBL/GenBank/DDBJ whole genome shotgun (WGS) entry which is preliminary data.</text>
</comment>
<dbReference type="Gene3D" id="3.20.20.150">
    <property type="entry name" value="Divalent-metal-dependent TIM barrel enzymes"/>
    <property type="match status" value="1"/>
</dbReference>
<name>A0A1X1D348_9GAMM</name>
<dbReference type="PANTHER" id="PTHR43489:SF6">
    <property type="entry name" value="HYDROXYPYRUVATE ISOMERASE-RELATED"/>
    <property type="match status" value="1"/>
</dbReference>
<dbReference type="GO" id="GO:0008903">
    <property type="term" value="F:hydroxypyruvate isomerase activity"/>
    <property type="evidence" value="ECO:0007669"/>
    <property type="project" value="TreeGrafter"/>
</dbReference>
<dbReference type="EMBL" id="MLFR01000002">
    <property type="protein sequence ID" value="ORM71066.1"/>
    <property type="molecule type" value="Genomic_DNA"/>
</dbReference>
<protein>
    <submittedName>
        <fullName evidence="5">Hydroxypyruvate isomerase</fullName>
    </submittedName>
</protein>
<gene>
    <name evidence="5" type="ORF">HA51_04020</name>
</gene>
<dbReference type="OrthoDB" id="9786584at2"/>
<dbReference type="RefSeq" id="WP_084932220.1">
    <property type="nucleotide sequence ID" value="NZ_MLFR01000002.1"/>
</dbReference>
<keyword evidence="5" id="KW-0670">Pyruvate</keyword>
<keyword evidence="1 2" id="KW-0413">Isomerase</keyword>
<evidence type="ECO:0000256" key="1">
    <source>
        <dbReference type="ARBA" id="ARBA00023235"/>
    </source>
</evidence>
<evidence type="ECO:0000313" key="6">
    <source>
        <dbReference type="Proteomes" id="UP000193558"/>
    </source>
</evidence>
<dbReference type="InterPro" id="IPR036237">
    <property type="entry name" value="Xyl_isomerase-like_sf"/>
</dbReference>
<dbReference type="InterPro" id="IPR026040">
    <property type="entry name" value="HyI-like"/>
</dbReference>
<dbReference type="AlphaFoldDB" id="A0A1X1D348"/>
<feature type="active site" description="Proton donor/acceptor" evidence="3">
    <location>
        <position position="147"/>
    </location>
</feature>
<dbReference type="PIRSF" id="PIRSF006241">
    <property type="entry name" value="HyI"/>
    <property type="match status" value="1"/>
</dbReference>
<dbReference type="Pfam" id="PF01261">
    <property type="entry name" value="AP_endonuc_2"/>
    <property type="match status" value="1"/>
</dbReference>
<reference evidence="5 6" key="1">
    <citation type="journal article" date="2017" name="Antonie Van Leeuwenhoek">
        <title>Phylogenomic resolution of the bacterial genus Pantoea and its relationship with Erwinia and Tatumella.</title>
        <authorList>
            <person name="Palmer M."/>
            <person name="Steenkamp E.T."/>
            <person name="Coetzee M.P."/>
            <person name="Chan W.Y."/>
            <person name="van Zyl E."/>
            <person name="De Maayer P."/>
            <person name="Coutinho T.A."/>
            <person name="Blom J."/>
            <person name="Smits T.H."/>
            <person name="Duffy B."/>
            <person name="Venter S.N."/>
        </authorList>
    </citation>
    <scope>NUCLEOTIDE SEQUENCE [LARGE SCALE GENOMIC DNA]</scope>
    <source>
        <strain evidence="5 6">LMG 26275</strain>
    </source>
</reference>
<dbReference type="PANTHER" id="PTHR43489">
    <property type="entry name" value="ISOMERASE"/>
    <property type="match status" value="1"/>
</dbReference>
<accession>A0A1X1D348</accession>
<dbReference type="InterPro" id="IPR050417">
    <property type="entry name" value="Sugar_Epim/Isomerase"/>
</dbReference>
<evidence type="ECO:0000256" key="2">
    <source>
        <dbReference type="PIRNR" id="PIRNR006241"/>
    </source>
</evidence>
<evidence type="ECO:0000256" key="3">
    <source>
        <dbReference type="PIRSR" id="PIRSR006241-50"/>
    </source>
</evidence>
<dbReference type="InterPro" id="IPR013022">
    <property type="entry name" value="Xyl_isomerase-like_TIM-brl"/>
</dbReference>
<dbReference type="GO" id="GO:0046487">
    <property type="term" value="P:glyoxylate metabolic process"/>
    <property type="evidence" value="ECO:0007669"/>
    <property type="project" value="TreeGrafter"/>
</dbReference>
<feature type="active site" description="Proton donor/acceptor" evidence="3">
    <location>
        <position position="244"/>
    </location>
</feature>
<dbReference type="FunFam" id="3.20.20.150:FF:000007">
    <property type="entry name" value="Hydroxypyruvate isomerase"/>
    <property type="match status" value="1"/>
</dbReference>
<evidence type="ECO:0000313" key="5">
    <source>
        <dbReference type="EMBL" id="ORM71066.1"/>
    </source>
</evidence>
<feature type="domain" description="Xylose isomerase-like TIM barrel" evidence="4">
    <location>
        <begin position="25"/>
        <end position="260"/>
    </location>
</feature>
<comment type="similarity">
    <text evidence="2">Belongs to the hyi family.</text>
</comment>
<organism evidence="5 6">
    <name type="scientific">Pantoea rwandensis</name>
    <dbReference type="NCBI Taxonomy" id="1076550"/>
    <lineage>
        <taxon>Bacteria</taxon>
        <taxon>Pseudomonadati</taxon>
        <taxon>Pseudomonadota</taxon>
        <taxon>Gammaproteobacteria</taxon>
        <taxon>Enterobacterales</taxon>
        <taxon>Erwiniaceae</taxon>
        <taxon>Pantoea</taxon>
    </lineage>
</organism>
<dbReference type="Proteomes" id="UP000193558">
    <property type="component" value="Unassembled WGS sequence"/>
</dbReference>
<sequence length="266" mass="29278">MAGKLQFSANLKWLFTELPLEERYDAAAAAGFKAAEFAWPYDYPIELFCKLLKDSGLRQVLINTPVGKSGTDKASGQACHPDSISAFREDFFAALEYANGLDCELIHLQAGIRQKDVSEAAALETLINNVSWAGVQAKKSGVSIVLEAVNLNDIPGFVVTTQAQAQHVITQAGCSNAGLLFDIYHVQRSEGDVTSRMKEFFPSIHHVQVADSPGRNEPGTGELNWSFLFERLMQLGYKGWIGCEYRPATSTVEGLHWLKPHNTTNL</sequence>
<dbReference type="SUPFAM" id="SSF51658">
    <property type="entry name" value="Xylose isomerase-like"/>
    <property type="match status" value="1"/>
</dbReference>